<dbReference type="InterPro" id="IPR050490">
    <property type="entry name" value="Bact_solute-bd_prot1"/>
</dbReference>
<evidence type="ECO:0000313" key="2">
    <source>
        <dbReference type="EMBL" id="MSS44827.1"/>
    </source>
</evidence>
<evidence type="ECO:0000313" key="3">
    <source>
        <dbReference type="Proteomes" id="UP000466104"/>
    </source>
</evidence>
<gene>
    <name evidence="2" type="ORF">FYJ43_01890</name>
</gene>
<dbReference type="Gene3D" id="3.40.190.10">
    <property type="entry name" value="Periplasmic binding protein-like II"/>
    <property type="match status" value="1"/>
</dbReference>
<dbReference type="PROSITE" id="PS51257">
    <property type="entry name" value="PROKAR_LIPOPROTEIN"/>
    <property type="match status" value="1"/>
</dbReference>
<feature type="signal peptide" evidence="1">
    <location>
        <begin position="1"/>
        <end position="24"/>
    </location>
</feature>
<dbReference type="PANTHER" id="PTHR43649">
    <property type="entry name" value="ARABINOSE-BINDING PROTEIN-RELATED"/>
    <property type="match status" value="1"/>
</dbReference>
<accession>A0A7K0J4H3</accession>
<feature type="chain" id="PRO_5029621475" evidence="1">
    <location>
        <begin position="25"/>
        <end position="430"/>
    </location>
</feature>
<keyword evidence="1" id="KW-0732">Signal</keyword>
<dbReference type="Proteomes" id="UP000466104">
    <property type="component" value="Unassembled WGS sequence"/>
</dbReference>
<dbReference type="RefSeq" id="WP_154561439.1">
    <property type="nucleotide sequence ID" value="NZ_VUMG01000001.1"/>
</dbReference>
<dbReference type="AlphaFoldDB" id="A0A7K0J4H3"/>
<reference evidence="2 3" key="1">
    <citation type="submission" date="2019-08" db="EMBL/GenBank/DDBJ databases">
        <title>In-depth cultivation of the pig gut microbiome towards novel bacterial diversity and tailored functional studies.</title>
        <authorList>
            <person name="Wylensek D."/>
            <person name="Hitch T.C.A."/>
            <person name="Clavel T."/>
        </authorList>
    </citation>
    <scope>NUCLEOTIDE SEQUENCE [LARGE SCALE GENOMIC DNA]</scope>
    <source>
        <strain evidence="2 3">WCA-380-WT-3A</strain>
    </source>
</reference>
<keyword evidence="3" id="KW-1185">Reference proteome</keyword>
<name>A0A7K0J4H3_9ACTN</name>
<protein>
    <submittedName>
        <fullName evidence="2">Extracellular solute-binding protein</fullName>
    </submittedName>
</protein>
<evidence type="ECO:0000256" key="1">
    <source>
        <dbReference type="SAM" id="SignalP"/>
    </source>
</evidence>
<dbReference type="PANTHER" id="PTHR43649:SF14">
    <property type="entry name" value="BLR3389 PROTEIN"/>
    <property type="match status" value="1"/>
</dbReference>
<dbReference type="SUPFAM" id="SSF53850">
    <property type="entry name" value="Periplasmic binding protein-like II"/>
    <property type="match status" value="1"/>
</dbReference>
<comment type="caution">
    <text evidence="2">The sequence shown here is derived from an EMBL/GenBank/DDBJ whole genome shotgun (WGS) entry which is preliminary data.</text>
</comment>
<proteinExistence type="predicted"/>
<dbReference type="InterPro" id="IPR006059">
    <property type="entry name" value="SBP"/>
</dbReference>
<dbReference type="Pfam" id="PF01547">
    <property type="entry name" value="SBP_bac_1"/>
    <property type="match status" value="1"/>
</dbReference>
<dbReference type="EMBL" id="VUMG01000001">
    <property type="protein sequence ID" value="MSS44827.1"/>
    <property type="molecule type" value="Genomic_DNA"/>
</dbReference>
<organism evidence="2 3">
    <name type="scientific">Cutibacterium porci</name>
    <dbReference type="NCBI Taxonomy" id="2605781"/>
    <lineage>
        <taxon>Bacteria</taxon>
        <taxon>Bacillati</taxon>
        <taxon>Actinomycetota</taxon>
        <taxon>Actinomycetes</taxon>
        <taxon>Propionibacteriales</taxon>
        <taxon>Propionibacteriaceae</taxon>
        <taxon>Cutibacterium</taxon>
    </lineage>
</organism>
<sequence>MTRRRLALVTAGVLVTSMAACSQASSPMAPPSFDNAVDVWHRMSMAPGLPSLENAGDEYQRRNPGVNLNVHAISATTDTYLTMVESAVAAGKGPCMAQVPEASVEKLAHDGVLQDVTQFAEQYRDKYDRGPMSRVSYQGRTYGLPLDTSPLVLFYDSDAWAAAHVAPPSQWSELRAAAAVLASSGKAITDMPVQDAGWLAAMSDATGSPWFTPVNDTTWHVGIDSDGMHKLADELQQMVGAKQIILSRSWESVHSDFASGKIVGHIGAPGDLPDLKAVVGAGQHHWKIATIPPFDGHDARVPSYRGSSWVIMKGCKAPKEALDFADELDGQPDLLTERGLIPAGRADKMTTPASLRGLVGDEDIVKDLAGHGRTIADDSSVSPVWDEVAAAWSPSAELWASKTKVSTTLPALAATARSALAASGLKSSGR</sequence>